<dbReference type="Proteomes" id="UP000515312">
    <property type="component" value="Chromosome"/>
</dbReference>
<dbReference type="SUPFAM" id="SSF51735">
    <property type="entry name" value="NAD(P)-binding Rossmann-fold domains"/>
    <property type="match status" value="1"/>
</dbReference>
<keyword evidence="6 8" id="KW-0456">Lyase</keyword>
<dbReference type="GO" id="GO:0009423">
    <property type="term" value="P:chorismate biosynthetic process"/>
    <property type="evidence" value="ECO:0007669"/>
    <property type="project" value="UniProtKB-UniRule"/>
</dbReference>
<feature type="binding site" evidence="8">
    <location>
        <position position="229"/>
    </location>
    <ligand>
        <name>3-dehydroquinate</name>
        <dbReference type="ChEBI" id="CHEBI:32364"/>
    </ligand>
</feature>
<dbReference type="GO" id="GO:0019632">
    <property type="term" value="P:shikimate metabolic process"/>
    <property type="evidence" value="ECO:0007669"/>
    <property type="project" value="InterPro"/>
</dbReference>
<feature type="binding site" evidence="8">
    <location>
        <position position="225"/>
    </location>
    <ligand>
        <name>3-dehydroquinate</name>
        <dbReference type="ChEBI" id="CHEBI:32364"/>
    </ligand>
</feature>
<feature type="binding site" evidence="8">
    <location>
        <position position="204"/>
    </location>
    <ligand>
        <name>3-dehydroquinate</name>
        <dbReference type="ChEBI" id="CHEBI:32364"/>
    </ligand>
</feature>
<feature type="binding site" evidence="9">
    <location>
        <position position="331"/>
    </location>
    <ligand>
        <name>shikimate</name>
        <dbReference type="ChEBI" id="CHEBI:36208"/>
    </ligand>
</feature>
<comment type="caution">
    <text evidence="8">Lacks conserved residue(s) required for the propagation of feature annotation.</text>
</comment>
<comment type="function">
    <text evidence="8">Involved in the third step of the chorismate pathway, which leads to the biosynthesis of aromatic amino acids. Catalyzes the cis-dehydration of 3-dehydroquinate (DHQ) and introduces the first double bond of the aromatic ring to yield 3-dehydroshikimate.</text>
</comment>
<dbReference type="Pfam" id="PF08501">
    <property type="entry name" value="Shikimate_dh_N"/>
    <property type="match status" value="1"/>
</dbReference>
<evidence type="ECO:0000256" key="8">
    <source>
        <dbReference type="HAMAP-Rule" id="MF_00214"/>
    </source>
</evidence>
<comment type="function">
    <text evidence="9">Involved in the biosynthesis of the chorismate, which leads to the biosynthesis of aromatic amino acids. Catalyzes the reversible NADPH linked reduction of 3-dehydroshikimate (DHSA) to yield shikimate (SA).</text>
</comment>
<evidence type="ECO:0000256" key="1">
    <source>
        <dbReference type="ARBA" id="ARBA00004871"/>
    </source>
</evidence>
<dbReference type="KEGG" id="adin:H7849_01875"/>
<dbReference type="InterPro" id="IPR006151">
    <property type="entry name" value="Shikm_DH/Glu-tRNA_Rdtase"/>
</dbReference>
<feature type="binding site" evidence="9">
    <location>
        <position position="456"/>
    </location>
    <ligand>
        <name>shikimate</name>
        <dbReference type="ChEBI" id="CHEBI:36208"/>
    </ligand>
</feature>
<feature type="active site" description="Proton donor/acceptor" evidence="8">
    <location>
        <position position="140"/>
    </location>
</feature>
<dbReference type="AlphaFoldDB" id="A0A7G8BJQ4"/>
<dbReference type="PROSITE" id="PS01028">
    <property type="entry name" value="DEHYDROQUINASE_I"/>
    <property type="match status" value="1"/>
</dbReference>
<dbReference type="NCBIfam" id="TIGR00507">
    <property type="entry name" value="aroE"/>
    <property type="match status" value="1"/>
</dbReference>
<evidence type="ECO:0000256" key="5">
    <source>
        <dbReference type="ARBA" id="ARBA00023141"/>
    </source>
</evidence>
<keyword evidence="2 8" id="KW-0028">Amino-acid biosynthesis</keyword>
<dbReference type="InterPro" id="IPR036291">
    <property type="entry name" value="NAD(P)-bd_dom_sf"/>
</dbReference>
<dbReference type="Gene3D" id="3.40.50.10860">
    <property type="entry name" value="Leucine Dehydrogenase, chain A, domain 1"/>
    <property type="match status" value="1"/>
</dbReference>
<comment type="similarity">
    <text evidence="9">Belongs to the shikimate dehydrogenase family.</text>
</comment>
<feature type="binding site" evidence="9">
    <location>
        <begin position="261"/>
        <end position="263"/>
    </location>
    <ligand>
        <name>shikimate</name>
        <dbReference type="ChEBI" id="CHEBI:36208"/>
    </ligand>
</feature>
<comment type="catalytic activity">
    <reaction evidence="8">
        <text>3-dehydroquinate = 3-dehydroshikimate + H2O</text>
        <dbReference type="Rhea" id="RHEA:21096"/>
        <dbReference type="ChEBI" id="CHEBI:15377"/>
        <dbReference type="ChEBI" id="CHEBI:16630"/>
        <dbReference type="ChEBI" id="CHEBI:32364"/>
        <dbReference type="EC" id="4.2.1.10"/>
    </reaction>
</comment>
<organism evidence="13 14">
    <name type="scientific">Alloacidobacterium dinghuense</name>
    <dbReference type="NCBI Taxonomy" id="2763107"/>
    <lineage>
        <taxon>Bacteria</taxon>
        <taxon>Pseudomonadati</taxon>
        <taxon>Acidobacteriota</taxon>
        <taxon>Terriglobia</taxon>
        <taxon>Terriglobales</taxon>
        <taxon>Acidobacteriaceae</taxon>
        <taxon>Alloacidobacterium</taxon>
    </lineage>
</organism>
<dbReference type="RefSeq" id="WP_186743728.1">
    <property type="nucleotide sequence ID" value="NZ_CP060394.1"/>
</dbReference>
<comment type="similarity">
    <text evidence="8">Belongs to the type-I 3-dehydroquinase family.</text>
</comment>
<evidence type="ECO:0000256" key="7">
    <source>
        <dbReference type="ARBA" id="ARBA00049442"/>
    </source>
</evidence>
<evidence type="ECO:0000256" key="9">
    <source>
        <dbReference type="HAMAP-Rule" id="MF_00222"/>
    </source>
</evidence>
<feature type="binding site" evidence="9">
    <location>
        <position position="306"/>
    </location>
    <ligand>
        <name>shikimate</name>
        <dbReference type="ChEBI" id="CHEBI:36208"/>
    </ligand>
</feature>
<dbReference type="EMBL" id="CP060394">
    <property type="protein sequence ID" value="QNI32774.1"/>
    <property type="molecule type" value="Genomic_DNA"/>
</dbReference>
<evidence type="ECO:0000313" key="13">
    <source>
        <dbReference type="EMBL" id="QNI32774.1"/>
    </source>
</evidence>
<name>A0A7G8BJQ4_9BACT</name>
<dbReference type="InterPro" id="IPR013708">
    <property type="entry name" value="Shikimate_DH-bd_N"/>
</dbReference>
<feature type="active site" description="Proton acceptor" evidence="9">
    <location>
        <position position="310"/>
    </location>
</feature>
<dbReference type="GO" id="GO:0003855">
    <property type="term" value="F:3-dehydroquinate dehydratase activity"/>
    <property type="evidence" value="ECO:0007669"/>
    <property type="project" value="UniProtKB-UniRule"/>
</dbReference>
<comment type="pathway">
    <text evidence="8">Metabolic intermediate biosynthesis; chorismate biosynthesis; chorismate from D-erythrose 4-phosphate and phosphoenolpyruvate: step 3/7.</text>
</comment>
<keyword evidence="3 9" id="KW-0521">NADP</keyword>
<dbReference type="CDD" id="cd00502">
    <property type="entry name" value="DHQase_I"/>
    <property type="match status" value="1"/>
</dbReference>
<feature type="binding site" evidence="9">
    <location>
        <begin position="370"/>
        <end position="374"/>
    </location>
    <ligand>
        <name>NADP(+)</name>
        <dbReference type="ChEBI" id="CHEBI:58349"/>
    </ligand>
</feature>
<dbReference type="InterPro" id="IPR011342">
    <property type="entry name" value="Shikimate_DH"/>
</dbReference>
<dbReference type="GO" id="GO:0004764">
    <property type="term" value="F:shikimate 3-dehydrogenase (NADP+) activity"/>
    <property type="evidence" value="ECO:0007669"/>
    <property type="project" value="UniProtKB-UniRule"/>
</dbReference>
<accession>A0A7G8BJQ4</accession>
<dbReference type="GO" id="GO:0008652">
    <property type="term" value="P:amino acid biosynthetic process"/>
    <property type="evidence" value="ECO:0007669"/>
    <property type="project" value="UniProtKB-KW"/>
</dbReference>
<feature type="binding site" evidence="9">
    <location>
        <position position="347"/>
    </location>
    <ligand>
        <name>shikimate</name>
        <dbReference type="ChEBI" id="CHEBI:36208"/>
    </ligand>
</feature>
<evidence type="ECO:0000256" key="4">
    <source>
        <dbReference type="ARBA" id="ARBA00023002"/>
    </source>
</evidence>
<keyword evidence="14" id="KW-1185">Reference proteome</keyword>
<comment type="catalytic activity">
    <reaction evidence="7 9">
        <text>shikimate + NADP(+) = 3-dehydroshikimate + NADPH + H(+)</text>
        <dbReference type="Rhea" id="RHEA:17737"/>
        <dbReference type="ChEBI" id="CHEBI:15378"/>
        <dbReference type="ChEBI" id="CHEBI:16630"/>
        <dbReference type="ChEBI" id="CHEBI:36208"/>
        <dbReference type="ChEBI" id="CHEBI:57783"/>
        <dbReference type="ChEBI" id="CHEBI:58349"/>
        <dbReference type="EC" id="1.1.1.25"/>
    </reaction>
</comment>
<dbReference type="InterPro" id="IPR018508">
    <property type="entry name" value="3-dehydroquinate_DH_AS"/>
</dbReference>
<evidence type="ECO:0000256" key="6">
    <source>
        <dbReference type="ARBA" id="ARBA00023239"/>
    </source>
</evidence>
<evidence type="ECO:0000259" key="11">
    <source>
        <dbReference type="Pfam" id="PF08501"/>
    </source>
</evidence>
<comment type="pathway">
    <text evidence="1 9">Metabolic intermediate biosynthesis; chorismate biosynthesis; chorismate from D-erythrose 4-phosphate and phosphoenolpyruvate: step 4/7.</text>
</comment>
<feature type="domain" description="Quinate/shikimate 5-dehydrogenase/glutamyl-tRNA reductase" evidence="10">
    <location>
        <begin position="359"/>
        <end position="453"/>
    </location>
</feature>
<sequence>MNHVAAALSPQYLRSRIGKVCVAIIGSTPTEMIEKAETAARENPFLEFRLDYLEKPLLALPKFKTFLGERSEVTAVATCRRVAAGGKFKGKIADELEILQKAASSGFHMVDIELQTAEAIKANELEKLRARGAALIISYHDFAATKDLDGIFERIRPYEPEFIKIVSTAKNLADNVAMMHFLERARDMANLVGICMGDQGIISRVLGIRAGSVFTFAAATPGEETGPGQIAARTLHETYRIDQIDVSTRVYGVAGNPVRYSLSPLMINTAFRRETVNAVFLALQTTKMNDLLTLMREVPVHGLAVTMPLKEDILEHLEKTDPISEKIGACNTVVRAQDGKLYGFNTDVAAVVRPLERRLQLKGAKILVLGAGGAARAAVFGLKEKGAEVFILNRTAEDGQKLARQAKAKTFKRDQLAKTQFDIILNATPVGMHGVKPNHILESKEINARLVFDMVYNPIDTPLLRMAREKNIPVVTGVEMFVNQGARQFEIWTGKPAPEEEMLRVVVHALRQQAEAASNDNTKH</sequence>
<dbReference type="InterPro" id="IPR001381">
    <property type="entry name" value="DHquinase_I"/>
</dbReference>
<feature type="binding site" evidence="9">
    <location>
        <position position="454"/>
    </location>
    <ligand>
        <name>NADP(+)</name>
        <dbReference type="ChEBI" id="CHEBI:58349"/>
    </ligand>
</feature>
<gene>
    <name evidence="9 13" type="primary">aroE</name>
    <name evidence="8" type="synonym">aroD</name>
    <name evidence="13" type="ORF">H7849_01875</name>
</gene>
<feature type="domain" description="SDH C-terminal" evidence="12">
    <location>
        <begin position="477"/>
        <end position="506"/>
    </location>
</feature>
<dbReference type="EC" id="1.1.1.25" evidence="9"/>
<dbReference type="Gene3D" id="3.20.20.70">
    <property type="entry name" value="Aldolase class I"/>
    <property type="match status" value="1"/>
</dbReference>
<feature type="binding site" evidence="8">
    <location>
        <begin position="47"/>
        <end position="49"/>
    </location>
    <ligand>
        <name>3-dehydroquinate</name>
        <dbReference type="ChEBI" id="CHEBI:32364"/>
    </ligand>
</feature>
<dbReference type="EC" id="4.2.1.10" evidence="8"/>
<dbReference type="InterPro" id="IPR013785">
    <property type="entry name" value="Aldolase_TIM"/>
</dbReference>
<evidence type="ECO:0000256" key="2">
    <source>
        <dbReference type="ARBA" id="ARBA00022605"/>
    </source>
</evidence>
<reference evidence="13 14" key="1">
    <citation type="submission" date="2020-08" db="EMBL/GenBank/DDBJ databases">
        <title>Edaphobacter telluris sp. nov. and Acidobacterium dinghuensis sp. nov., two acidobacteria isolated from forest soil.</title>
        <authorList>
            <person name="Fu J."/>
            <person name="Qiu L."/>
        </authorList>
    </citation>
    <scope>NUCLEOTIDE SEQUENCE [LARGE SCALE GENOMIC DNA]</scope>
    <source>
        <strain evidence="13">4Y35</strain>
    </source>
</reference>
<feature type="domain" description="Shikimate dehydrogenase substrate binding N-terminal" evidence="11">
    <location>
        <begin position="253"/>
        <end position="333"/>
    </location>
</feature>
<dbReference type="CDD" id="cd01065">
    <property type="entry name" value="NAD_bind_Shikimate_DH"/>
    <property type="match status" value="1"/>
</dbReference>
<keyword evidence="4 9" id="KW-0560">Oxidoreductase</keyword>
<feature type="binding site" evidence="9">
    <location>
        <position position="477"/>
    </location>
    <ligand>
        <name>NADP(+)</name>
        <dbReference type="ChEBI" id="CHEBI:58349"/>
    </ligand>
</feature>
<proteinExistence type="inferred from homology"/>
<dbReference type="PANTHER" id="PTHR21089:SF1">
    <property type="entry name" value="BIFUNCTIONAL 3-DEHYDROQUINATE DEHYDRATASE_SHIKIMATE DEHYDROGENASE, CHLOROPLASTIC"/>
    <property type="match status" value="1"/>
</dbReference>
<dbReference type="HAMAP" id="MF_00222">
    <property type="entry name" value="Shikimate_DH_AroE"/>
    <property type="match status" value="1"/>
</dbReference>
<dbReference type="HAMAP" id="MF_00214">
    <property type="entry name" value="AroD"/>
    <property type="match status" value="1"/>
</dbReference>
<comment type="subunit">
    <text evidence="8">Homodimer.</text>
</comment>
<feature type="active site" description="Schiff-base intermediate with substrate" evidence="8">
    <location>
        <position position="164"/>
    </location>
</feature>
<dbReference type="InterPro" id="IPR041121">
    <property type="entry name" value="SDH_C"/>
</dbReference>
<keyword evidence="8" id="KW-0704">Schiff base</keyword>
<dbReference type="Pfam" id="PF01487">
    <property type="entry name" value="DHquinase_I"/>
    <property type="match status" value="1"/>
</dbReference>
<evidence type="ECO:0000313" key="14">
    <source>
        <dbReference type="Proteomes" id="UP000515312"/>
    </source>
</evidence>
<dbReference type="SUPFAM" id="SSF51569">
    <property type="entry name" value="Aldolase"/>
    <property type="match status" value="1"/>
</dbReference>
<protein>
    <recommendedName>
        <fullName evidence="8 9">Multifunctional fusion protein</fullName>
    </recommendedName>
    <domain>
        <recommendedName>
            <fullName evidence="8">3-dehydroquinate dehydratase</fullName>
            <shortName evidence="8">3-dehydroquinase</shortName>
            <ecNumber evidence="8">4.2.1.10</ecNumber>
        </recommendedName>
        <alternativeName>
            <fullName evidence="8">Type I DHQase</fullName>
        </alternativeName>
        <alternativeName>
            <fullName evidence="8">Type I dehydroquinase</fullName>
            <shortName evidence="8">DHQ1</shortName>
        </alternativeName>
    </domain>
    <domain>
        <recommendedName>
            <fullName evidence="9">Shikimate dehydrogenase (NADP(+))</fullName>
            <shortName evidence="9">SDH</shortName>
            <ecNumber evidence="9">1.1.1.25</ecNumber>
        </recommendedName>
    </domain>
</protein>
<evidence type="ECO:0000256" key="3">
    <source>
        <dbReference type="ARBA" id="ARBA00022857"/>
    </source>
</evidence>
<dbReference type="Gene3D" id="3.40.50.720">
    <property type="entry name" value="NAD(P)-binding Rossmann-like Domain"/>
    <property type="match status" value="1"/>
</dbReference>
<dbReference type="PANTHER" id="PTHR21089">
    <property type="entry name" value="SHIKIMATE DEHYDROGENASE"/>
    <property type="match status" value="1"/>
</dbReference>
<feature type="binding site" evidence="8">
    <location>
        <position position="80"/>
    </location>
    <ligand>
        <name>3-dehydroquinate</name>
        <dbReference type="ChEBI" id="CHEBI:32364"/>
    </ligand>
</feature>
<dbReference type="Pfam" id="PF18317">
    <property type="entry name" value="SDH_C"/>
    <property type="match status" value="1"/>
</dbReference>
<keyword evidence="5 8" id="KW-0057">Aromatic amino acid biosynthesis</keyword>
<evidence type="ECO:0000259" key="12">
    <source>
        <dbReference type="Pfam" id="PF18317"/>
    </source>
</evidence>
<dbReference type="GO" id="GO:0050661">
    <property type="term" value="F:NADP binding"/>
    <property type="evidence" value="ECO:0007669"/>
    <property type="project" value="InterPro"/>
</dbReference>
<feature type="binding site" evidence="9">
    <location>
        <position position="484"/>
    </location>
    <ligand>
        <name>shikimate</name>
        <dbReference type="ChEBI" id="CHEBI:36208"/>
    </ligand>
</feature>
<dbReference type="SUPFAM" id="SSF53223">
    <property type="entry name" value="Aminoacid dehydrogenase-like, N-terminal domain"/>
    <property type="match status" value="1"/>
</dbReference>
<dbReference type="InterPro" id="IPR022893">
    <property type="entry name" value="Shikimate_DH_fam"/>
</dbReference>
<evidence type="ECO:0000259" key="10">
    <source>
        <dbReference type="Pfam" id="PF01488"/>
    </source>
</evidence>
<dbReference type="InterPro" id="IPR046346">
    <property type="entry name" value="Aminoacid_DH-like_N_sf"/>
</dbReference>
<dbReference type="UniPathway" id="UPA00053">
    <property type="reaction ID" value="UER00086"/>
</dbReference>
<dbReference type="Pfam" id="PF01488">
    <property type="entry name" value="Shikimate_DH"/>
    <property type="match status" value="1"/>
</dbReference>
<dbReference type="GO" id="GO:0009073">
    <property type="term" value="P:aromatic amino acid family biosynthetic process"/>
    <property type="evidence" value="ECO:0007669"/>
    <property type="project" value="UniProtKB-KW"/>
</dbReference>